<feature type="region of interest" description="Disordered" evidence="4">
    <location>
        <begin position="165"/>
        <end position="229"/>
    </location>
</feature>
<feature type="compositionally biased region" description="Polar residues" evidence="4">
    <location>
        <begin position="189"/>
        <end position="208"/>
    </location>
</feature>
<evidence type="ECO:0000256" key="4">
    <source>
        <dbReference type="SAM" id="MobiDB-lite"/>
    </source>
</evidence>
<dbReference type="SUPFAM" id="SSF47095">
    <property type="entry name" value="HMG-box"/>
    <property type="match status" value="1"/>
</dbReference>
<proteinExistence type="predicted"/>
<name>A0A9N8ZV62_FUNMO</name>
<evidence type="ECO:0000259" key="5">
    <source>
        <dbReference type="PROSITE" id="PS50118"/>
    </source>
</evidence>
<comment type="caution">
    <text evidence="6">The sequence shown here is derived from an EMBL/GenBank/DDBJ whole genome shotgun (WGS) entry which is preliminary data.</text>
</comment>
<dbReference type="Gene3D" id="1.10.30.10">
    <property type="entry name" value="High mobility group box domain"/>
    <property type="match status" value="1"/>
</dbReference>
<dbReference type="PANTHER" id="PTHR45789">
    <property type="entry name" value="FI18025P1"/>
    <property type="match status" value="1"/>
</dbReference>
<dbReference type="SMART" id="SM00398">
    <property type="entry name" value="HMG"/>
    <property type="match status" value="1"/>
</dbReference>
<sequence>MTRSKLNNPINQHQGFHVFEVNQGGKSNFVSSNNELAPPNPNRTISLGNTLDDYQIVSNSNYPFALPLRVLIENSSETRRAKRQAKKGICKPPRPQNSFMLYRRHLSAKFKTEKMKAADRSKDFATMWREETEEVKVLFTALARVATERHNALYEDYKYRPNTARTTKVKGSKNRNKKVKNDDDSDTDFIQTSDSEFATNSEQSSPGSSFLDDPRFPIDDSSPTNSFPNLADYTDSSFLENPYFPIDDSLTMNSFPNLADCTDNNTVYPYTFEQLLLLQYFDQDQYTNEEPPSSAEVEPFQDITYLEDTYLSFLPEEDREIVARNPLSQPEVPFFDMEQTIHPLSQNSEFDQTEFI</sequence>
<protein>
    <submittedName>
        <fullName evidence="6">16243_t:CDS:1</fullName>
    </submittedName>
</protein>
<feature type="domain" description="HMG box" evidence="5">
    <location>
        <begin position="92"/>
        <end position="158"/>
    </location>
</feature>
<feature type="DNA-binding region" description="HMG box" evidence="3">
    <location>
        <begin position="92"/>
        <end position="158"/>
    </location>
</feature>
<feature type="compositionally biased region" description="Basic residues" evidence="4">
    <location>
        <begin position="167"/>
        <end position="178"/>
    </location>
</feature>
<dbReference type="Pfam" id="PF00505">
    <property type="entry name" value="HMG_box"/>
    <property type="match status" value="1"/>
</dbReference>
<dbReference type="GO" id="GO:0000981">
    <property type="term" value="F:DNA-binding transcription factor activity, RNA polymerase II-specific"/>
    <property type="evidence" value="ECO:0007669"/>
    <property type="project" value="TreeGrafter"/>
</dbReference>
<evidence type="ECO:0000256" key="2">
    <source>
        <dbReference type="ARBA" id="ARBA00023242"/>
    </source>
</evidence>
<evidence type="ECO:0000313" key="7">
    <source>
        <dbReference type="Proteomes" id="UP000789375"/>
    </source>
</evidence>
<organism evidence="6 7">
    <name type="scientific">Funneliformis mosseae</name>
    <name type="common">Endomycorrhizal fungus</name>
    <name type="synonym">Glomus mosseae</name>
    <dbReference type="NCBI Taxonomy" id="27381"/>
    <lineage>
        <taxon>Eukaryota</taxon>
        <taxon>Fungi</taxon>
        <taxon>Fungi incertae sedis</taxon>
        <taxon>Mucoromycota</taxon>
        <taxon>Glomeromycotina</taxon>
        <taxon>Glomeromycetes</taxon>
        <taxon>Glomerales</taxon>
        <taxon>Glomeraceae</taxon>
        <taxon>Funneliformis</taxon>
    </lineage>
</organism>
<accession>A0A9N8ZV62</accession>
<dbReference type="PANTHER" id="PTHR45789:SF2">
    <property type="entry name" value="FI18025P1"/>
    <property type="match status" value="1"/>
</dbReference>
<gene>
    <name evidence="6" type="ORF">FMOSSE_LOCUS4396</name>
</gene>
<dbReference type="PROSITE" id="PS50118">
    <property type="entry name" value="HMG_BOX_2"/>
    <property type="match status" value="1"/>
</dbReference>
<keyword evidence="7" id="KW-1185">Reference proteome</keyword>
<dbReference type="GO" id="GO:0005634">
    <property type="term" value="C:nucleus"/>
    <property type="evidence" value="ECO:0007669"/>
    <property type="project" value="UniProtKB-UniRule"/>
</dbReference>
<dbReference type="GO" id="GO:0000978">
    <property type="term" value="F:RNA polymerase II cis-regulatory region sequence-specific DNA binding"/>
    <property type="evidence" value="ECO:0007669"/>
    <property type="project" value="TreeGrafter"/>
</dbReference>
<reference evidence="6" key="1">
    <citation type="submission" date="2021-06" db="EMBL/GenBank/DDBJ databases">
        <authorList>
            <person name="Kallberg Y."/>
            <person name="Tangrot J."/>
            <person name="Rosling A."/>
        </authorList>
    </citation>
    <scope>NUCLEOTIDE SEQUENCE</scope>
    <source>
        <strain evidence="6">87-6 pot B 2015</strain>
    </source>
</reference>
<evidence type="ECO:0000256" key="1">
    <source>
        <dbReference type="ARBA" id="ARBA00023125"/>
    </source>
</evidence>
<dbReference type="InterPro" id="IPR036910">
    <property type="entry name" value="HMG_box_dom_sf"/>
</dbReference>
<dbReference type="CDD" id="cd01389">
    <property type="entry name" value="HMG-box_ROX1-like"/>
    <property type="match status" value="1"/>
</dbReference>
<keyword evidence="1 3" id="KW-0238">DNA-binding</keyword>
<evidence type="ECO:0000313" key="6">
    <source>
        <dbReference type="EMBL" id="CAG8508205.1"/>
    </source>
</evidence>
<dbReference type="InterPro" id="IPR051356">
    <property type="entry name" value="SOX/SOX-like_TF"/>
</dbReference>
<keyword evidence="2 3" id="KW-0539">Nucleus</keyword>
<dbReference type="InterPro" id="IPR009071">
    <property type="entry name" value="HMG_box_dom"/>
</dbReference>
<dbReference type="EMBL" id="CAJVPP010000738">
    <property type="protein sequence ID" value="CAG8508205.1"/>
    <property type="molecule type" value="Genomic_DNA"/>
</dbReference>
<dbReference type="Proteomes" id="UP000789375">
    <property type="component" value="Unassembled WGS sequence"/>
</dbReference>
<evidence type="ECO:0000256" key="3">
    <source>
        <dbReference type="PROSITE-ProRule" id="PRU00267"/>
    </source>
</evidence>
<dbReference type="AlphaFoldDB" id="A0A9N8ZV62"/>